<feature type="region of interest" description="Disordered" evidence="1">
    <location>
        <begin position="248"/>
        <end position="276"/>
    </location>
</feature>
<reference evidence="2" key="1">
    <citation type="submission" date="2022-07" db="EMBL/GenBank/DDBJ databases">
        <title>Genome Sequence of Agrocybe chaxingu.</title>
        <authorList>
            <person name="Buettner E."/>
        </authorList>
    </citation>
    <scope>NUCLEOTIDE SEQUENCE</scope>
    <source>
        <strain evidence="2">MP-N11</strain>
    </source>
</reference>
<feature type="compositionally biased region" description="Polar residues" evidence="1">
    <location>
        <begin position="248"/>
        <end position="262"/>
    </location>
</feature>
<proteinExistence type="predicted"/>
<accession>A0A9W8K297</accession>
<dbReference type="EMBL" id="JANKHO010001173">
    <property type="protein sequence ID" value="KAJ3503201.1"/>
    <property type="molecule type" value="Genomic_DNA"/>
</dbReference>
<keyword evidence="3" id="KW-1185">Reference proteome</keyword>
<evidence type="ECO:0000313" key="3">
    <source>
        <dbReference type="Proteomes" id="UP001148786"/>
    </source>
</evidence>
<feature type="region of interest" description="Disordered" evidence="1">
    <location>
        <begin position="41"/>
        <end position="111"/>
    </location>
</feature>
<organism evidence="2 3">
    <name type="scientific">Agrocybe chaxingu</name>
    <dbReference type="NCBI Taxonomy" id="84603"/>
    <lineage>
        <taxon>Eukaryota</taxon>
        <taxon>Fungi</taxon>
        <taxon>Dikarya</taxon>
        <taxon>Basidiomycota</taxon>
        <taxon>Agaricomycotina</taxon>
        <taxon>Agaricomycetes</taxon>
        <taxon>Agaricomycetidae</taxon>
        <taxon>Agaricales</taxon>
        <taxon>Agaricineae</taxon>
        <taxon>Strophariaceae</taxon>
        <taxon>Agrocybe</taxon>
    </lineage>
</organism>
<feature type="compositionally biased region" description="Polar residues" evidence="1">
    <location>
        <begin position="200"/>
        <end position="209"/>
    </location>
</feature>
<feature type="compositionally biased region" description="Basic and acidic residues" evidence="1">
    <location>
        <begin position="71"/>
        <end position="81"/>
    </location>
</feature>
<evidence type="ECO:0000313" key="2">
    <source>
        <dbReference type="EMBL" id="KAJ3503201.1"/>
    </source>
</evidence>
<comment type="caution">
    <text evidence="2">The sequence shown here is derived from an EMBL/GenBank/DDBJ whole genome shotgun (WGS) entry which is preliminary data.</text>
</comment>
<feature type="region of interest" description="Disordered" evidence="1">
    <location>
        <begin position="194"/>
        <end position="224"/>
    </location>
</feature>
<sequence length="324" mass="35503">MQFNAASASSSSAASATAATHNYFDAAVDVDGLIFTKSTDSLFSSKGGKQKESAQITENVRFPTPEDSGDDHEGGDVEDNIRPSLRPRSHMQSPPRPGRSVAPSPAPTMLPQPSEYIERLYALEAEQAEEIRTLAKEVLFAAYQTFLSTPGDLAGQYCKRIAELLGEGVESRVVEDVEDIKETRRLPERQPAWDFGSLGARTTDTSASVATPKRSSMPPPAFVPSRKRLREEDSLEDVLEVENSLSLSRNPSIGTISSSGDSPASKRPRLETYVPTVDEREDDAMLGLIWGRWKRSTRTTPEATWRSKKKTSPSSPSHEASRTM</sequence>
<dbReference type="AlphaFoldDB" id="A0A9W8K297"/>
<evidence type="ECO:0000256" key="1">
    <source>
        <dbReference type="SAM" id="MobiDB-lite"/>
    </source>
</evidence>
<dbReference type="Proteomes" id="UP001148786">
    <property type="component" value="Unassembled WGS sequence"/>
</dbReference>
<gene>
    <name evidence="2" type="ORF">NLJ89_g8541</name>
</gene>
<name>A0A9W8K297_9AGAR</name>
<feature type="region of interest" description="Disordered" evidence="1">
    <location>
        <begin position="297"/>
        <end position="324"/>
    </location>
</feature>
<protein>
    <submittedName>
        <fullName evidence="2">Uncharacterized protein</fullName>
    </submittedName>
</protein>